<dbReference type="NCBIfam" id="TIGR04366">
    <property type="entry name" value="cupin_WbuC"/>
    <property type="match status" value="1"/>
</dbReference>
<dbReference type="InterPro" id="IPR046058">
    <property type="entry name" value="WbuC_cupin"/>
</dbReference>
<evidence type="ECO:0000313" key="2">
    <source>
        <dbReference type="EMBL" id="MFC4491070.1"/>
    </source>
</evidence>
<keyword evidence="3" id="KW-1185">Reference proteome</keyword>
<dbReference type="Proteomes" id="UP001595999">
    <property type="component" value="Unassembled WGS sequence"/>
</dbReference>
<dbReference type="InterPro" id="IPR014710">
    <property type="entry name" value="RmlC-like_jellyroll"/>
</dbReference>
<protein>
    <submittedName>
        <fullName evidence="2">WbuC family cupin fold metalloprotein</fullName>
    </submittedName>
</protein>
<dbReference type="SUPFAM" id="SSF51182">
    <property type="entry name" value="RmlC-like cupins"/>
    <property type="match status" value="1"/>
</dbReference>
<evidence type="ECO:0000259" key="1">
    <source>
        <dbReference type="Pfam" id="PF19480"/>
    </source>
</evidence>
<reference evidence="3" key="1">
    <citation type="journal article" date="2019" name="Int. J. Syst. Evol. Microbiol.">
        <title>The Global Catalogue of Microorganisms (GCM) 10K type strain sequencing project: providing services to taxonomists for standard genome sequencing and annotation.</title>
        <authorList>
            <consortium name="The Broad Institute Genomics Platform"/>
            <consortium name="The Broad Institute Genome Sequencing Center for Infectious Disease"/>
            <person name="Wu L."/>
            <person name="Ma J."/>
        </authorList>
    </citation>
    <scope>NUCLEOTIDE SEQUENCE [LARGE SCALE GENOMIC DNA]</scope>
    <source>
        <strain evidence="3">CGMCC 4.7608</strain>
    </source>
</reference>
<gene>
    <name evidence="2" type="ORF">ACFO0R_15780</name>
</gene>
<dbReference type="Gene3D" id="2.60.120.10">
    <property type="entry name" value="Jelly Rolls"/>
    <property type="match status" value="1"/>
</dbReference>
<feature type="domain" description="Cupin fold metalloprotein WbuC cupin" evidence="1">
    <location>
        <begin position="13"/>
        <end position="94"/>
    </location>
</feature>
<accession>A0ABV8ZWY8</accession>
<dbReference type="RefSeq" id="WP_231464453.1">
    <property type="nucleotide sequence ID" value="NZ_JAJOHW010000136.1"/>
</dbReference>
<organism evidence="2 3">
    <name type="scientific">Chromobacterium aquaticum</name>
    <dbReference type="NCBI Taxonomy" id="467180"/>
    <lineage>
        <taxon>Bacteria</taxon>
        <taxon>Pseudomonadati</taxon>
        <taxon>Pseudomonadota</taxon>
        <taxon>Betaproteobacteria</taxon>
        <taxon>Neisseriales</taxon>
        <taxon>Chromobacteriaceae</taxon>
        <taxon>Chromobacterium</taxon>
    </lineage>
</organism>
<dbReference type="InterPro" id="IPR027565">
    <property type="entry name" value="Cupin_WbuC"/>
</dbReference>
<dbReference type="Pfam" id="PF19480">
    <property type="entry name" value="DUF6016"/>
    <property type="match status" value="1"/>
</dbReference>
<name>A0ABV8ZWY8_9NEIS</name>
<evidence type="ECO:0000313" key="3">
    <source>
        <dbReference type="Proteomes" id="UP001595999"/>
    </source>
</evidence>
<sequence>MSVVDAKKSKLISSADVEAVIRESKALPRKRVPILVHDSYDEMPQRFVNCMSANSYIRPHLHENNNQWELVIWVSGEMLVLIFNEDGSISKRIEFGQDKNRIVEIRQNQYHAFVPMSDCAYFEVRNCKFDPDSDRRYAAWAPDEASAGVDDFFAWMKSAEVGQRYAES</sequence>
<comment type="caution">
    <text evidence="2">The sequence shown here is derived from an EMBL/GenBank/DDBJ whole genome shotgun (WGS) entry which is preliminary data.</text>
</comment>
<dbReference type="EMBL" id="JBHSEK010000010">
    <property type="protein sequence ID" value="MFC4491070.1"/>
    <property type="molecule type" value="Genomic_DNA"/>
</dbReference>
<dbReference type="InterPro" id="IPR011051">
    <property type="entry name" value="RmlC_Cupin_sf"/>
</dbReference>
<proteinExistence type="predicted"/>